<dbReference type="HOGENOM" id="CLU_1547826_0_0_1"/>
<protein>
    <submittedName>
        <fullName evidence="2">Uncharacterized protein</fullName>
    </submittedName>
</protein>
<gene>
    <name evidence="2" type="ORF">JAAARDRAFT_32911</name>
</gene>
<organism evidence="2 3">
    <name type="scientific">Jaapia argillacea MUCL 33604</name>
    <dbReference type="NCBI Taxonomy" id="933084"/>
    <lineage>
        <taxon>Eukaryota</taxon>
        <taxon>Fungi</taxon>
        <taxon>Dikarya</taxon>
        <taxon>Basidiomycota</taxon>
        <taxon>Agaricomycotina</taxon>
        <taxon>Agaricomycetes</taxon>
        <taxon>Agaricomycetidae</taxon>
        <taxon>Jaapiales</taxon>
        <taxon>Jaapiaceae</taxon>
        <taxon>Jaapia</taxon>
    </lineage>
</organism>
<keyword evidence="3" id="KW-1185">Reference proteome</keyword>
<proteinExistence type="predicted"/>
<evidence type="ECO:0000256" key="1">
    <source>
        <dbReference type="SAM" id="MobiDB-lite"/>
    </source>
</evidence>
<dbReference type="InParanoid" id="A0A067Q2X6"/>
<sequence length="173" mass="19164">MDAMATQSQSSSMHRVMPPRPIIQTWLTTTSTITPYTPTTSSSSRRSSGHSACVPSTPQRSPRTNLTLTTPPSITSAMTSSVTPLRGTAHPLLREIPPPPHHASRDRSTLRTIISHLTLPTRETIRPPVSVRSISSGLSTECEVEGWERQNGVENRHHDEERLHLVEGLHREK</sequence>
<dbReference type="AlphaFoldDB" id="A0A067Q2X6"/>
<feature type="compositionally biased region" description="Polar residues" evidence="1">
    <location>
        <begin position="54"/>
        <end position="81"/>
    </location>
</feature>
<feature type="region of interest" description="Disordered" evidence="1">
    <location>
        <begin position="27"/>
        <end position="81"/>
    </location>
</feature>
<reference evidence="3" key="1">
    <citation type="journal article" date="2014" name="Proc. Natl. Acad. Sci. U.S.A.">
        <title>Extensive sampling of basidiomycete genomes demonstrates inadequacy of the white-rot/brown-rot paradigm for wood decay fungi.</title>
        <authorList>
            <person name="Riley R."/>
            <person name="Salamov A.A."/>
            <person name="Brown D.W."/>
            <person name="Nagy L.G."/>
            <person name="Floudas D."/>
            <person name="Held B.W."/>
            <person name="Levasseur A."/>
            <person name="Lombard V."/>
            <person name="Morin E."/>
            <person name="Otillar R."/>
            <person name="Lindquist E.A."/>
            <person name="Sun H."/>
            <person name="LaButti K.M."/>
            <person name="Schmutz J."/>
            <person name="Jabbour D."/>
            <person name="Luo H."/>
            <person name="Baker S.E."/>
            <person name="Pisabarro A.G."/>
            <person name="Walton J.D."/>
            <person name="Blanchette R.A."/>
            <person name="Henrissat B."/>
            <person name="Martin F."/>
            <person name="Cullen D."/>
            <person name="Hibbett D.S."/>
            <person name="Grigoriev I.V."/>
        </authorList>
    </citation>
    <scope>NUCLEOTIDE SEQUENCE [LARGE SCALE GENOMIC DNA]</scope>
    <source>
        <strain evidence="3">MUCL 33604</strain>
    </source>
</reference>
<feature type="compositionally biased region" description="Low complexity" evidence="1">
    <location>
        <begin position="28"/>
        <end position="46"/>
    </location>
</feature>
<evidence type="ECO:0000313" key="3">
    <source>
        <dbReference type="Proteomes" id="UP000027265"/>
    </source>
</evidence>
<dbReference type="EMBL" id="KL197714">
    <property type="protein sequence ID" value="KDQ60500.1"/>
    <property type="molecule type" value="Genomic_DNA"/>
</dbReference>
<evidence type="ECO:0000313" key="2">
    <source>
        <dbReference type="EMBL" id="KDQ60500.1"/>
    </source>
</evidence>
<dbReference type="Proteomes" id="UP000027265">
    <property type="component" value="Unassembled WGS sequence"/>
</dbReference>
<accession>A0A067Q2X6</accession>
<name>A0A067Q2X6_9AGAM</name>